<evidence type="ECO:0000256" key="1">
    <source>
        <dbReference type="ARBA" id="ARBA00004022"/>
    </source>
</evidence>
<dbReference type="Gene3D" id="1.10.3460.10">
    <property type="entry name" value="Chlorophyll a/b binding protein domain"/>
    <property type="match status" value="1"/>
</dbReference>
<comment type="function">
    <text evidence="1">The light-harvesting complex (LHC) functions as a light receptor, it captures and delivers excitation energy to photosystems with which it is closely associated. Energy is transferred from the carotenoid and chlorophyll C (or B) to chlorophyll A and the photosynthetic reaction centers where it is used to synthesize ATP and reducing power.</text>
</comment>
<feature type="binding site" description="axial binding residue" evidence="8">
    <location>
        <position position="157"/>
    </location>
    <ligand>
        <name>chlorophyll b</name>
        <dbReference type="ChEBI" id="CHEBI:61721"/>
        <label>1</label>
    </ligand>
    <ligandPart>
        <name>Mg</name>
        <dbReference type="ChEBI" id="CHEBI:25107"/>
    </ligandPart>
</feature>
<protein>
    <recommendedName>
        <fullName evidence="11">Plastid light harvesting protein</fullName>
    </recommendedName>
</protein>
<keyword evidence="7" id="KW-0437">Light-harvesting polypeptide</keyword>
<feature type="signal peptide" evidence="9">
    <location>
        <begin position="1"/>
        <end position="16"/>
    </location>
</feature>
<feature type="binding site" description="axial binding residue" evidence="8">
    <location>
        <position position="175"/>
    </location>
    <ligand>
        <name>chlorophyll b</name>
        <dbReference type="ChEBI" id="CHEBI:61721"/>
        <label>1</label>
    </ligand>
    <ligandPart>
        <name>Mg</name>
        <dbReference type="ChEBI" id="CHEBI:25107"/>
    </ligandPart>
</feature>
<evidence type="ECO:0000256" key="9">
    <source>
        <dbReference type="SAM" id="SignalP"/>
    </source>
</evidence>
<keyword evidence="8" id="KW-0157">Chromophore</keyword>
<evidence type="ECO:0000313" key="10">
    <source>
        <dbReference type="EMBL" id="CAD8903150.1"/>
    </source>
</evidence>
<evidence type="ECO:0000256" key="6">
    <source>
        <dbReference type="ARBA" id="ARBA00022640"/>
    </source>
</evidence>
<feature type="binding site" evidence="8">
    <location>
        <position position="214"/>
    </location>
    <ligand>
        <name>chlorophyll a</name>
        <dbReference type="ChEBI" id="CHEBI:58416"/>
        <label>1</label>
    </ligand>
</feature>
<dbReference type="SUPFAM" id="SSF103511">
    <property type="entry name" value="Chlorophyll a-b binding protein"/>
    <property type="match status" value="1"/>
</dbReference>
<dbReference type="InterPro" id="IPR001344">
    <property type="entry name" value="Chloro_AB-bd_pln"/>
</dbReference>
<comment type="subcellular location">
    <subcellularLocation>
        <location evidence="2">Plastid</location>
        <location evidence="2">Chloroplast</location>
    </subcellularLocation>
</comment>
<keyword evidence="5" id="KW-0602">Photosynthesis</keyword>
<evidence type="ECO:0000256" key="2">
    <source>
        <dbReference type="ARBA" id="ARBA00004229"/>
    </source>
</evidence>
<dbReference type="Pfam" id="PF00504">
    <property type="entry name" value="Chloroa_b-bind"/>
    <property type="match status" value="1"/>
</dbReference>
<keyword evidence="9" id="KW-0732">Signal</keyword>
<evidence type="ECO:0000256" key="5">
    <source>
        <dbReference type="ARBA" id="ARBA00022531"/>
    </source>
</evidence>
<dbReference type="GO" id="GO:0009765">
    <property type="term" value="P:photosynthesis, light harvesting"/>
    <property type="evidence" value="ECO:0007669"/>
    <property type="project" value="InterPro"/>
</dbReference>
<dbReference type="GO" id="GO:0030076">
    <property type="term" value="C:light-harvesting complex"/>
    <property type="evidence" value="ECO:0007669"/>
    <property type="project" value="UniProtKB-KW"/>
</dbReference>
<evidence type="ECO:0000256" key="4">
    <source>
        <dbReference type="ARBA" id="ARBA00022528"/>
    </source>
</evidence>
<accession>A0A7S1G0X2</accession>
<feature type="binding site" evidence="8">
    <location>
        <position position="208"/>
    </location>
    <ligand>
        <name>chlorophyll a</name>
        <dbReference type="ChEBI" id="CHEBI:58416"/>
        <label>1</label>
    </ligand>
</feature>
<feature type="binding site" evidence="8">
    <location>
        <position position="209"/>
    </location>
    <ligand>
        <name>chlorophyll a</name>
        <dbReference type="ChEBI" id="CHEBI:58416"/>
        <label>1</label>
    </ligand>
</feature>
<keyword evidence="8" id="KW-0148">Chlorophyll</keyword>
<dbReference type="EMBL" id="HBFR01041562">
    <property type="protein sequence ID" value="CAD8903150.1"/>
    <property type="molecule type" value="Transcribed_RNA"/>
</dbReference>
<dbReference type="InterPro" id="IPR022796">
    <property type="entry name" value="Chloroa_b-bind"/>
</dbReference>
<feature type="binding site" evidence="8">
    <location>
        <position position="212"/>
    </location>
    <ligand>
        <name>chlorophyll a</name>
        <dbReference type="ChEBI" id="CHEBI:58416"/>
        <label>1</label>
    </ligand>
</feature>
<evidence type="ECO:0008006" key="11">
    <source>
        <dbReference type="Google" id="ProtNLM"/>
    </source>
</evidence>
<evidence type="ECO:0000256" key="3">
    <source>
        <dbReference type="ARBA" id="ARBA00005933"/>
    </source>
</evidence>
<dbReference type="GO" id="GO:0016168">
    <property type="term" value="F:chlorophyll binding"/>
    <property type="evidence" value="ECO:0007669"/>
    <property type="project" value="UniProtKB-KW"/>
</dbReference>
<name>A0A7S1G0X2_9STRA</name>
<evidence type="ECO:0000256" key="8">
    <source>
        <dbReference type="PIRSR" id="PIRSR601344-1"/>
    </source>
</evidence>
<dbReference type="PANTHER" id="PTHR21649">
    <property type="entry name" value="CHLOROPHYLL A/B BINDING PROTEIN"/>
    <property type="match status" value="1"/>
</dbReference>
<feature type="chain" id="PRO_5030538352" description="Plastid light harvesting protein" evidence="9">
    <location>
        <begin position="17"/>
        <end position="235"/>
    </location>
</feature>
<sequence length="235" mass="25905">MKFFLVFPLFVGNIAAYAPQFRNTAVSRTALSADVAMNEPSYPPVNGWTADPGKFCLGLPGAVAPLGEFDPLGFTKDLSVQEIKRFREAEVTHGRVAMLATVGYIVGENFHPLFNGEVTGPANTHLAQVQEIAPFFFLWLTTSILAAELGRAKTGWESPMDAMKKNQEVDGKTWLSKLNDNYYPGDIGFDPLQLKPRDPEDFAEMQTKELNNGRLAMFGAIGMIVQEQVTGHTLF</sequence>
<organism evidence="10">
    <name type="scientific">Corethron hystrix</name>
    <dbReference type="NCBI Taxonomy" id="216773"/>
    <lineage>
        <taxon>Eukaryota</taxon>
        <taxon>Sar</taxon>
        <taxon>Stramenopiles</taxon>
        <taxon>Ochrophyta</taxon>
        <taxon>Bacillariophyta</taxon>
        <taxon>Coscinodiscophyceae</taxon>
        <taxon>Corethrophycidae</taxon>
        <taxon>Corethrales</taxon>
        <taxon>Corethraceae</taxon>
        <taxon>Corethron</taxon>
    </lineage>
</organism>
<gene>
    <name evidence="10" type="ORF">CHYS00102_LOCUS30369</name>
</gene>
<keyword evidence="6" id="KW-0934">Plastid</keyword>
<proteinExistence type="inferred from homology"/>
<dbReference type="GO" id="GO:0016020">
    <property type="term" value="C:membrane"/>
    <property type="evidence" value="ECO:0007669"/>
    <property type="project" value="InterPro"/>
</dbReference>
<evidence type="ECO:0000256" key="7">
    <source>
        <dbReference type="ARBA" id="ARBA00023243"/>
    </source>
</evidence>
<reference evidence="10" key="1">
    <citation type="submission" date="2021-01" db="EMBL/GenBank/DDBJ databases">
        <authorList>
            <person name="Corre E."/>
            <person name="Pelletier E."/>
            <person name="Niang G."/>
            <person name="Scheremetjew M."/>
            <person name="Finn R."/>
            <person name="Kale V."/>
            <person name="Holt S."/>
            <person name="Cochrane G."/>
            <person name="Meng A."/>
            <person name="Brown T."/>
            <person name="Cohen L."/>
        </authorList>
    </citation>
    <scope>NUCLEOTIDE SEQUENCE</scope>
    <source>
        <strain evidence="10">308</strain>
    </source>
</reference>
<feature type="binding site" evidence="8">
    <location>
        <position position="90"/>
    </location>
    <ligand>
        <name>chlorophyll a</name>
        <dbReference type="ChEBI" id="CHEBI:58416"/>
        <label>1</label>
    </ligand>
</feature>
<comment type="similarity">
    <text evidence="3">Belongs to the fucoxanthin chlorophyll protein family.</text>
</comment>
<feature type="binding site" description="axial binding residue" evidence="8">
    <location>
        <position position="95"/>
    </location>
    <ligand>
        <name>chlorophyll b</name>
        <dbReference type="ChEBI" id="CHEBI:61721"/>
        <label>1</label>
    </ligand>
    <ligandPart>
        <name>Mg</name>
        <dbReference type="ChEBI" id="CHEBI:25107"/>
    </ligandPart>
</feature>
<dbReference type="GO" id="GO:0009507">
    <property type="term" value="C:chloroplast"/>
    <property type="evidence" value="ECO:0007669"/>
    <property type="project" value="UniProtKB-SubCell"/>
</dbReference>
<feature type="binding site" evidence="8">
    <location>
        <position position="93"/>
    </location>
    <ligand>
        <name>chlorophyll a</name>
        <dbReference type="ChEBI" id="CHEBI:58416"/>
        <label>1</label>
    </ligand>
</feature>
<dbReference type="AlphaFoldDB" id="A0A7S1G0X2"/>
<keyword evidence="4" id="KW-0150">Chloroplast</keyword>
<feature type="binding site" evidence="8">
    <location>
        <position position="226"/>
    </location>
    <ligand>
        <name>chlorophyll a</name>
        <dbReference type="ChEBI" id="CHEBI:58416"/>
        <label>1</label>
    </ligand>
</feature>